<evidence type="ECO:0000313" key="4">
    <source>
        <dbReference type="Proteomes" id="UP001237823"/>
    </source>
</evidence>
<protein>
    <submittedName>
        <fullName evidence="3">Ribbon-helix-helix protein, CopG family</fullName>
    </submittedName>
</protein>
<reference evidence="3 4" key="1">
    <citation type="submission" date="2023-06" db="EMBL/GenBank/DDBJ databases">
        <authorList>
            <person name="Feng G."/>
            <person name="Li J."/>
            <person name="Zhu H."/>
        </authorList>
    </citation>
    <scope>NUCLEOTIDE SEQUENCE [LARGE SCALE GENOMIC DNA]</scope>
    <source>
        <strain evidence="3 4">RHCKG23</strain>
    </source>
</reference>
<feature type="region of interest" description="Disordered" evidence="1">
    <location>
        <begin position="1"/>
        <end position="21"/>
    </location>
</feature>
<feature type="domain" description="Ribbon-helix-helix protein CopG" evidence="2">
    <location>
        <begin position="25"/>
        <end position="59"/>
    </location>
</feature>
<evidence type="ECO:0000256" key="1">
    <source>
        <dbReference type="SAM" id="MobiDB-lite"/>
    </source>
</evidence>
<sequence>MSSETSTKTTARRKPRAKGANEQLVRLNVNLNAETAEALKEIADQRGISFTEAVRRAISVYKFIDDETQEGHRIQTVDPERNEVRELVLM</sequence>
<evidence type="ECO:0000313" key="3">
    <source>
        <dbReference type="EMBL" id="MDM7886572.1"/>
    </source>
</evidence>
<name>A0ABT7TAH6_9MICO</name>
<comment type="caution">
    <text evidence="3">The sequence shown here is derived from an EMBL/GenBank/DDBJ whole genome shotgun (WGS) entry which is preliminary data.</text>
</comment>
<dbReference type="Proteomes" id="UP001237823">
    <property type="component" value="Unassembled WGS sequence"/>
</dbReference>
<gene>
    <name evidence="3" type="ORF">QUG92_15785</name>
</gene>
<dbReference type="EMBL" id="JAUCML010000013">
    <property type="protein sequence ID" value="MDM7886572.1"/>
    <property type="molecule type" value="Genomic_DNA"/>
</dbReference>
<evidence type="ECO:0000259" key="2">
    <source>
        <dbReference type="Pfam" id="PF01402"/>
    </source>
</evidence>
<dbReference type="SUPFAM" id="SSF47598">
    <property type="entry name" value="Ribbon-helix-helix"/>
    <property type="match status" value="1"/>
</dbReference>
<dbReference type="RefSeq" id="WP_289459917.1">
    <property type="nucleotide sequence ID" value="NZ_JAUCML010000013.1"/>
</dbReference>
<proteinExistence type="predicted"/>
<dbReference type="InterPro" id="IPR010985">
    <property type="entry name" value="Ribbon_hlx_hlx"/>
</dbReference>
<accession>A0ABT7TAH6</accession>
<organism evidence="3 4">
    <name type="scientific">Curtobacterium citri</name>
    <dbReference type="NCBI Taxonomy" id="3055139"/>
    <lineage>
        <taxon>Bacteria</taxon>
        <taxon>Bacillati</taxon>
        <taxon>Actinomycetota</taxon>
        <taxon>Actinomycetes</taxon>
        <taxon>Micrococcales</taxon>
        <taxon>Microbacteriaceae</taxon>
        <taxon>Curtobacterium</taxon>
    </lineage>
</organism>
<keyword evidence="4" id="KW-1185">Reference proteome</keyword>
<dbReference type="InterPro" id="IPR002145">
    <property type="entry name" value="CopG"/>
</dbReference>
<dbReference type="Pfam" id="PF01402">
    <property type="entry name" value="RHH_1"/>
    <property type="match status" value="1"/>
</dbReference>